<dbReference type="EMBL" id="CP108318">
    <property type="protein sequence ID" value="WTW66234.1"/>
    <property type="molecule type" value="Genomic_DNA"/>
</dbReference>
<feature type="region of interest" description="Disordered" evidence="1">
    <location>
        <begin position="140"/>
        <end position="197"/>
    </location>
</feature>
<evidence type="ECO:0000313" key="3">
    <source>
        <dbReference type="EMBL" id="WTW66234.1"/>
    </source>
</evidence>
<dbReference type="PANTHER" id="PTHR35004">
    <property type="entry name" value="TRANSPOSASE RV3428C-RELATED"/>
    <property type="match status" value="1"/>
</dbReference>
<organism evidence="3">
    <name type="scientific">Streptomyces sp. NBC_00003</name>
    <dbReference type="NCBI Taxonomy" id="2903608"/>
    <lineage>
        <taxon>Bacteria</taxon>
        <taxon>Bacillati</taxon>
        <taxon>Actinomycetota</taxon>
        <taxon>Actinomycetes</taxon>
        <taxon>Kitasatosporales</taxon>
        <taxon>Streptomycetaceae</taxon>
        <taxon>Streptomyces</taxon>
    </lineage>
</organism>
<dbReference type="AlphaFoldDB" id="A0AAU2VGG8"/>
<evidence type="ECO:0000256" key="1">
    <source>
        <dbReference type="SAM" id="MobiDB-lite"/>
    </source>
</evidence>
<name>A0AAU2VGG8_9ACTN</name>
<sequence length="197" mass="22078">MEVFYCTPGIDGAHEKGGVEGEVGRFRRNPLVPVPDVTSLAELNAQVDAWDRQDDQRRIGERPRTVGEYFAIEKPLLQPMPEDHFETGRLLTPRVDRYAQITVRMNHYSVPVRLIGRQVRVLLHACELVVYDGRTEVARHERLASRRQPPGPGPLPGRTAAQTRSTARRHRAGSGPGGREVHPGARRLVGGHPPRTR</sequence>
<feature type="domain" description="Transposase for insertion sequence element IS21-like C-terminal" evidence="2">
    <location>
        <begin position="81"/>
        <end position="148"/>
    </location>
</feature>
<reference evidence="3" key="1">
    <citation type="submission" date="2022-10" db="EMBL/GenBank/DDBJ databases">
        <title>The complete genomes of actinobacterial strains from the NBC collection.</title>
        <authorList>
            <person name="Joergensen T.S."/>
            <person name="Alvarez Arevalo M."/>
            <person name="Sterndorff E.B."/>
            <person name="Faurdal D."/>
            <person name="Vuksanovic O."/>
            <person name="Mourched A.-S."/>
            <person name="Charusanti P."/>
            <person name="Shaw S."/>
            <person name="Blin K."/>
            <person name="Weber T."/>
        </authorList>
    </citation>
    <scope>NUCLEOTIDE SEQUENCE</scope>
    <source>
        <strain evidence="3">NBC_00003</strain>
    </source>
</reference>
<evidence type="ECO:0000259" key="2">
    <source>
        <dbReference type="Pfam" id="PF22483"/>
    </source>
</evidence>
<dbReference type="InterPro" id="IPR054353">
    <property type="entry name" value="IstA-like_C"/>
</dbReference>
<feature type="compositionally biased region" description="Low complexity" evidence="1">
    <location>
        <begin position="156"/>
        <end position="165"/>
    </location>
</feature>
<proteinExistence type="predicted"/>
<gene>
    <name evidence="3" type="ORF">OG549_39575</name>
</gene>
<dbReference type="Pfam" id="PF22483">
    <property type="entry name" value="Mu-transpos_C_2"/>
    <property type="match status" value="1"/>
</dbReference>
<accession>A0AAU2VGG8</accession>
<protein>
    <recommendedName>
        <fullName evidence="2">Transposase for insertion sequence element IS21-like C-terminal domain-containing protein</fullName>
    </recommendedName>
</protein>
<dbReference type="PANTHER" id="PTHR35004:SF7">
    <property type="entry name" value="INTEGRASE PROTEIN"/>
    <property type="match status" value="1"/>
</dbReference>